<protein>
    <submittedName>
        <fullName evidence="6">Radical SAM protein</fullName>
    </submittedName>
</protein>
<dbReference type="Gene3D" id="3.20.20.70">
    <property type="entry name" value="Aldolase class I"/>
    <property type="match status" value="1"/>
</dbReference>
<dbReference type="InterPro" id="IPR050377">
    <property type="entry name" value="Radical_SAM_PqqE_MftC-like"/>
</dbReference>
<reference evidence="6 7" key="1">
    <citation type="journal article" date="2023" name="Microb. Genom.">
        <title>Mesoterricola silvestris gen. nov., sp. nov., Mesoterricola sediminis sp. nov., Geothrix oryzae sp. nov., Geothrix edaphica sp. nov., Geothrix rubra sp. nov., and Geothrix limicola sp. nov., six novel members of Acidobacteriota isolated from soils.</title>
        <authorList>
            <person name="Weisberg A.J."/>
            <person name="Pearce E."/>
            <person name="Kramer C.G."/>
            <person name="Chang J.H."/>
            <person name="Clarke C.R."/>
        </authorList>
    </citation>
    <scope>NUCLEOTIDE SEQUENCE [LARGE SCALE GENOMIC DNA]</scope>
    <source>
        <strain evidence="6 7">NRRL_B-2795</strain>
    </source>
</reference>
<accession>A0ABU4KYZ4</accession>
<dbReference type="SFLD" id="SFLDS00029">
    <property type="entry name" value="Radical_SAM"/>
    <property type="match status" value="1"/>
</dbReference>
<dbReference type="InterPro" id="IPR013785">
    <property type="entry name" value="Aldolase_TIM"/>
</dbReference>
<dbReference type="InterPro" id="IPR007197">
    <property type="entry name" value="rSAM"/>
</dbReference>
<dbReference type="RefSeq" id="WP_179203063.1">
    <property type="nucleotide sequence ID" value="NZ_JAGJBZ010000002.1"/>
</dbReference>
<dbReference type="SFLD" id="SFLDG01067">
    <property type="entry name" value="SPASM/twitch_domain_containing"/>
    <property type="match status" value="1"/>
</dbReference>
<dbReference type="Pfam" id="PF04055">
    <property type="entry name" value="Radical_SAM"/>
    <property type="match status" value="1"/>
</dbReference>
<evidence type="ECO:0000313" key="7">
    <source>
        <dbReference type="Proteomes" id="UP001271723"/>
    </source>
</evidence>
<name>A0ABU4KYZ4_9ACTN</name>
<evidence type="ECO:0000313" key="6">
    <source>
        <dbReference type="EMBL" id="MDX2908579.1"/>
    </source>
</evidence>
<evidence type="ECO:0000259" key="5">
    <source>
        <dbReference type="Pfam" id="PF04055"/>
    </source>
</evidence>
<dbReference type="EMBL" id="JARAVY010000002">
    <property type="protein sequence ID" value="MDX2908579.1"/>
    <property type="molecule type" value="Genomic_DNA"/>
</dbReference>
<keyword evidence="4" id="KW-0411">Iron-sulfur</keyword>
<dbReference type="SUPFAM" id="SSF102114">
    <property type="entry name" value="Radical SAM enzymes"/>
    <property type="match status" value="1"/>
</dbReference>
<sequence length="294" mass="33374">MSQTEPHELIRYVQIETGTACNYRCRYCPVAYHPRSGGFLPLEVIASLSVDLARLPALEQIYLNGYDEPTTNPHLVKVFEMLSPLSARIVLLTNGTRLTRDLAERIVESGANVEFDIHLSAADPVEFRRVHQSPLYSTVMRNLEDISTSPVARRMELHISMQGRDTPGDNATFTAICDKFSNTPFSIHRYDPNDRAGLLKNEYQENVYHRSLRGCALQNRTLEWLHINATGVAILCCQDYFEQYPIGRVPDSDLIQLAASASRLRYHSWTMGKEVAPKDYLCRRCVHAKSDEAI</sequence>
<keyword evidence="3" id="KW-0408">Iron</keyword>
<dbReference type="Proteomes" id="UP001271723">
    <property type="component" value="Unassembled WGS sequence"/>
</dbReference>
<evidence type="ECO:0000256" key="1">
    <source>
        <dbReference type="ARBA" id="ARBA00022691"/>
    </source>
</evidence>
<evidence type="ECO:0000256" key="2">
    <source>
        <dbReference type="ARBA" id="ARBA00022723"/>
    </source>
</evidence>
<comment type="caution">
    <text evidence="6">The sequence shown here is derived from an EMBL/GenBank/DDBJ whole genome shotgun (WGS) entry which is preliminary data.</text>
</comment>
<dbReference type="InterPro" id="IPR058240">
    <property type="entry name" value="rSAM_sf"/>
</dbReference>
<proteinExistence type="predicted"/>
<keyword evidence="7" id="KW-1185">Reference proteome</keyword>
<keyword evidence="2" id="KW-0479">Metal-binding</keyword>
<dbReference type="CDD" id="cd01335">
    <property type="entry name" value="Radical_SAM"/>
    <property type="match status" value="1"/>
</dbReference>
<evidence type="ECO:0000256" key="4">
    <source>
        <dbReference type="ARBA" id="ARBA00023014"/>
    </source>
</evidence>
<dbReference type="PANTHER" id="PTHR11228">
    <property type="entry name" value="RADICAL SAM DOMAIN PROTEIN"/>
    <property type="match status" value="1"/>
</dbReference>
<organism evidence="6 7">
    <name type="scientific">Streptomyces griseiscabiei</name>
    <dbReference type="NCBI Taxonomy" id="2993540"/>
    <lineage>
        <taxon>Bacteria</taxon>
        <taxon>Bacillati</taxon>
        <taxon>Actinomycetota</taxon>
        <taxon>Actinomycetes</taxon>
        <taxon>Kitasatosporales</taxon>
        <taxon>Streptomycetaceae</taxon>
        <taxon>Streptomyces</taxon>
    </lineage>
</organism>
<gene>
    <name evidence="6" type="ORF">PV517_07655</name>
</gene>
<feature type="domain" description="Radical SAM core" evidence="5">
    <location>
        <begin position="15"/>
        <end position="146"/>
    </location>
</feature>
<evidence type="ECO:0000256" key="3">
    <source>
        <dbReference type="ARBA" id="ARBA00023004"/>
    </source>
</evidence>
<keyword evidence="1" id="KW-0949">S-adenosyl-L-methionine</keyword>
<dbReference type="PANTHER" id="PTHR11228:SF35">
    <property type="entry name" value="MOLYBDENUM COFACTOR BIOSYNTHESIS PROTEIN A-RELATED"/>
    <property type="match status" value="1"/>
</dbReference>